<proteinExistence type="predicted"/>
<protein>
    <submittedName>
        <fullName evidence="1">Uncharacterized protein</fullName>
    </submittedName>
</protein>
<name>A0A2W7R4R2_9BACT</name>
<dbReference type="RefSeq" id="WP_111321284.1">
    <property type="nucleotide sequence ID" value="NZ_QKZT01000016.1"/>
</dbReference>
<dbReference type="Proteomes" id="UP000248882">
    <property type="component" value="Unassembled WGS sequence"/>
</dbReference>
<evidence type="ECO:0000313" key="1">
    <source>
        <dbReference type="EMBL" id="PZX49109.1"/>
    </source>
</evidence>
<accession>A0A2W7R4R2</accession>
<dbReference type="AlphaFoldDB" id="A0A2W7R4R2"/>
<dbReference type="EMBL" id="QKZT01000016">
    <property type="protein sequence ID" value="PZX49109.1"/>
    <property type="molecule type" value="Genomic_DNA"/>
</dbReference>
<sequence>MVTSKKALMNLSSNYGIGSFVYFRRIVETELINLLEQVADLNDPKSSKIRQLLDEHKKSHKTADLLEEVFNFLPDSLKGLGVNPFKLLYGTLSVGVHKLSDSDCFEQAMSLRAVLDFVLKKIFEESKEVSEVKKHIKRLSTE</sequence>
<gene>
    <name evidence="1" type="ORF">LV85_03240</name>
</gene>
<organism evidence="1 2">
    <name type="scientific">Algoriphagus chordae</name>
    <dbReference type="NCBI Taxonomy" id="237019"/>
    <lineage>
        <taxon>Bacteria</taxon>
        <taxon>Pseudomonadati</taxon>
        <taxon>Bacteroidota</taxon>
        <taxon>Cytophagia</taxon>
        <taxon>Cytophagales</taxon>
        <taxon>Cyclobacteriaceae</taxon>
        <taxon>Algoriphagus</taxon>
    </lineage>
</organism>
<evidence type="ECO:0000313" key="2">
    <source>
        <dbReference type="Proteomes" id="UP000248882"/>
    </source>
</evidence>
<comment type="caution">
    <text evidence="1">The sequence shown here is derived from an EMBL/GenBank/DDBJ whole genome shotgun (WGS) entry which is preliminary data.</text>
</comment>
<reference evidence="1 2" key="1">
    <citation type="submission" date="2018-06" db="EMBL/GenBank/DDBJ databases">
        <title>Genomic Encyclopedia of Archaeal and Bacterial Type Strains, Phase II (KMG-II): from individual species to whole genera.</title>
        <authorList>
            <person name="Goeker M."/>
        </authorList>
    </citation>
    <scope>NUCLEOTIDE SEQUENCE [LARGE SCALE GENOMIC DNA]</scope>
    <source>
        <strain evidence="1 2">DSM 19830</strain>
    </source>
</reference>
<keyword evidence="2" id="KW-1185">Reference proteome</keyword>
<dbReference type="OrthoDB" id="981660at2"/>